<evidence type="ECO:0000256" key="2">
    <source>
        <dbReference type="ARBA" id="ARBA00022692"/>
    </source>
</evidence>
<organism evidence="6 7">
    <name type="scientific">Pseudotenacibaculum haliotis</name>
    <dbReference type="NCBI Taxonomy" id="1862138"/>
    <lineage>
        <taxon>Bacteria</taxon>
        <taxon>Pseudomonadati</taxon>
        <taxon>Bacteroidota</taxon>
        <taxon>Flavobacteriia</taxon>
        <taxon>Flavobacteriales</taxon>
        <taxon>Flavobacteriaceae</taxon>
        <taxon>Pseudotenacibaculum</taxon>
    </lineage>
</organism>
<feature type="transmembrane region" description="Helical" evidence="5">
    <location>
        <begin position="61"/>
        <end position="80"/>
    </location>
</feature>
<feature type="transmembrane region" description="Helical" evidence="5">
    <location>
        <begin position="6"/>
        <end position="21"/>
    </location>
</feature>
<name>A0ABW5LPY5_9FLAO</name>
<evidence type="ECO:0000313" key="6">
    <source>
        <dbReference type="EMBL" id="MFD2566820.1"/>
    </source>
</evidence>
<feature type="transmembrane region" description="Helical" evidence="5">
    <location>
        <begin position="101"/>
        <end position="122"/>
    </location>
</feature>
<feature type="transmembrane region" description="Helical" evidence="5">
    <location>
        <begin position="28"/>
        <end position="49"/>
    </location>
</feature>
<proteinExistence type="predicted"/>
<sequence length="178" mass="19488">MNVFDIIIAALLIYAFVRGFMKGFFVEVASLIALVGGVFGAIHFSYFAADLLEERVDWDENYISLTAFAITFIAIVIAISSLGKMLTKVADFAALGLVNKILGGVFALLKSILILSVIFVFFARINGAIPFVGKETLDNSILYAPVKSIVPTIFPSIVKEIESEETEINHTVSFLQKQ</sequence>
<evidence type="ECO:0000256" key="4">
    <source>
        <dbReference type="ARBA" id="ARBA00023136"/>
    </source>
</evidence>
<keyword evidence="4 5" id="KW-0472">Membrane</keyword>
<dbReference type="PANTHER" id="PTHR37306">
    <property type="entry name" value="COLICIN V PRODUCTION PROTEIN"/>
    <property type="match status" value="1"/>
</dbReference>
<evidence type="ECO:0000256" key="1">
    <source>
        <dbReference type="ARBA" id="ARBA00004141"/>
    </source>
</evidence>
<reference evidence="7" key="1">
    <citation type="journal article" date="2019" name="Int. J. Syst. Evol. Microbiol.">
        <title>The Global Catalogue of Microorganisms (GCM) 10K type strain sequencing project: providing services to taxonomists for standard genome sequencing and annotation.</title>
        <authorList>
            <consortium name="The Broad Institute Genomics Platform"/>
            <consortium name="The Broad Institute Genome Sequencing Center for Infectious Disease"/>
            <person name="Wu L."/>
            <person name="Ma J."/>
        </authorList>
    </citation>
    <scope>NUCLEOTIDE SEQUENCE [LARGE SCALE GENOMIC DNA]</scope>
    <source>
        <strain evidence="7">KCTC 52127</strain>
    </source>
</reference>
<keyword evidence="3 5" id="KW-1133">Transmembrane helix</keyword>
<comment type="subcellular location">
    <subcellularLocation>
        <location evidence="1">Membrane</location>
        <topology evidence="1">Multi-pass membrane protein</topology>
    </subcellularLocation>
</comment>
<dbReference type="EMBL" id="JBHULH010000002">
    <property type="protein sequence ID" value="MFD2566820.1"/>
    <property type="molecule type" value="Genomic_DNA"/>
</dbReference>
<dbReference type="Pfam" id="PF02674">
    <property type="entry name" value="Colicin_V"/>
    <property type="match status" value="1"/>
</dbReference>
<comment type="caution">
    <text evidence="6">The sequence shown here is derived from an EMBL/GenBank/DDBJ whole genome shotgun (WGS) entry which is preliminary data.</text>
</comment>
<protein>
    <submittedName>
        <fullName evidence="6">CvpA family protein</fullName>
    </submittedName>
</protein>
<gene>
    <name evidence="6" type="ORF">ACFSRZ_05525</name>
</gene>
<dbReference type="RefSeq" id="WP_379665532.1">
    <property type="nucleotide sequence ID" value="NZ_JBHULH010000002.1"/>
</dbReference>
<dbReference type="PANTHER" id="PTHR37306:SF1">
    <property type="entry name" value="COLICIN V PRODUCTION PROTEIN"/>
    <property type="match status" value="1"/>
</dbReference>
<accession>A0ABW5LPY5</accession>
<dbReference type="Proteomes" id="UP001597508">
    <property type="component" value="Unassembled WGS sequence"/>
</dbReference>
<keyword evidence="2 5" id="KW-0812">Transmembrane</keyword>
<evidence type="ECO:0000256" key="5">
    <source>
        <dbReference type="SAM" id="Phobius"/>
    </source>
</evidence>
<evidence type="ECO:0000313" key="7">
    <source>
        <dbReference type="Proteomes" id="UP001597508"/>
    </source>
</evidence>
<dbReference type="InterPro" id="IPR003825">
    <property type="entry name" value="Colicin-V_CvpA"/>
</dbReference>
<keyword evidence="7" id="KW-1185">Reference proteome</keyword>
<evidence type="ECO:0000256" key="3">
    <source>
        <dbReference type="ARBA" id="ARBA00022989"/>
    </source>
</evidence>